<dbReference type="PANTHER" id="PTHR35128:SF1">
    <property type="entry name" value="SECRETION-REGULATING GUANINE NUCLEOTIDE EXCHANGE FACTOR"/>
    <property type="match status" value="1"/>
</dbReference>
<dbReference type="AlphaFoldDB" id="A0A199VM05"/>
<protein>
    <submittedName>
        <fullName evidence="2">Uncharacterized protein</fullName>
    </submittedName>
</protein>
<dbReference type="PANTHER" id="PTHR35128">
    <property type="entry name" value="SECRETION-REGULATING GUANINE NUCLEOTIDE EXCHANGE FACTOR"/>
    <property type="match status" value="1"/>
</dbReference>
<proteinExistence type="predicted"/>
<name>A0A199VM05_ANACO</name>
<evidence type="ECO:0000313" key="3">
    <source>
        <dbReference type="Proteomes" id="UP000092600"/>
    </source>
</evidence>
<keyword evidence="1" id="KW-1133">Transmembrane helix</keyword>
<dbReference type="Proteomes" id="UP000092600">
    <property type="component" value="Unassembled WGS sequence"/>
</dbReference>
<dbReference type="STRING" id="4615.A0A199VM05"/>
<keyword evidence="1" id="KW-0812">Transmembrane</keyword>
<dbReference type="EMBL" id="LSRQ01001388">
    <property type="protein sequence ID" value="OAY78038.1"/>
    <property type="molecule type" value="Genomic_DNA"/>
</dbReference>
<gene>
    <name evidence="2" type="ORF">ACMD2_09628</name>
</gene>
<evidence type="ECO:0000256" key="1">
    <source>
        <dbReference type="SAM" id="Phobius"/>
    </source>
</evidence>
<dbReference type="SUPFAM" id="SSF53474">
    <property type="entry name" value="alpha/beta-Hydrolases"/>
    <property type="match status" value="1"/>
</dbReference>
<feature type="transmembrane region" description="Helical" evidence="1">
    <location>
        <begin position="21"/>
        <end position="39"/>
    </location>
</feature>
<sequence length="352" mass="39980">MWNRVHEATYRSRSNREFRSIFLAIVASISVICMLYFHVIESTKPSSQIASHELTQPQTLASAIHLVPSVEFTNGTVAMWRIPDSPKAAVFVAHGCNCRAANFWDKSPSCPDCVGLPEDRAIVLRALSRRFAVLTISSAGKCWSVRKDFRNVKWIIERWVAKYKLEKLPLTALGASSGGYFVSALAAEVRFSSIALMIAEGVFGSTDMPVVYPPTLFVHMPKDSRRAKLIEMNMELLRKKGVRVKEIRCLESPLTPTLLSERIPGLNEEFSVELYELFREKGFVDEKGFMRKDGRVTRWKQAAEERGLLSGKYEWVDHIQEELNLAYGYHEMTSLQADDILEWIHCLKFGAL</sequence>
<organism evidence="2 3">
    <name type="scientific">Ananas comosus</name>
    <name type="common">Pineapple</name>
    <name type="synonym">Ananas ananas</name>
    <dbReference type="NCBI Taxonomy" id="4615"/>
    <lineage>
        <taxon>Eukaryota</taxon>
        <taxon>Viridiplantae</taxon>
        <taxon>Streptophyta</taxon>
        <taxon>Embryophyta</taxon>
        <taxon>Tracheophyta</taxon>
        <taxon>Spermatophyta</taxon>
        <taxon>Magnoliopsida</taxon>
        <taxon>Liliopsida</taxon>
        <taxon>Poales</taxon>
        <taxon>Bromeliaceae</taxon>
        <taxon>Bromelioideae</taxon>
        <taxon>Ananas</taxon>
    </lineage>
</organism>
<reference evidence="2 3" key="1">
    <citation type="journal article" date="2016" name="DNA Res.">
        <title>The draft genome of MD-2 pineapple using hybrid error correction of long reads.</title>
        <authorList>
            <person name="Redwan R.M."/>
            <person name="Saidin A."/>
            <person name="Kumar S.V."/>
        </authorList>
    </citation>
    <scope>NUCLEOTIDE SEQUENCE [LARGE SCALE GENOMIC DNA]</scope>
    <source>
        <strain evidence="3">cv. MD2</strain>
        <tissue evidence="2">Leaf</tissue>
    </source>
</reference>
<dbReference type="Gene3D" id="3.40.50.1820">
    <property type="entry name" value="alpha/beta hydrolase"/>
    <property type="match status" value="1"/>
</dbReference>
<keyword evidence="1" id="KW-0472">Membrane</keyword>
<dbReference type="InterPro" id="IPR029058">
    <property type="entry name" value="AB_hydrolase_fold"/>
</dbReference>
<accession>A0A199VM05</accession>
<evidence type="ECO:0000313" key="2">
    <source>
        <dbReference type="EMBL" id="OAY78038.1"/>
    </source>
</evidence>
<comment type="caution">
    <text evidence="2">The sequence shown here is derived from an EMBL/GenBank/DDBJ whole genome shotgun (WGS) entry which is preliminary data.</text>
</comment>